<protein>
    <submittedName>
        <fullName evidence="8">ABC transporter ATP-binding protein</fullName>
    </submittedName>
</protein>
<dbReference type="SUPFAM" id="SSF52540">
    <property type="entry name" value="P-loop containing nucleoside triphosphate hydrolases"/>
    <property type="match status" value="1"/>
</dbReference>
<dbReference type="Proteomes" id="UP001072034">
    <property type="component" value="Unassembled WGS sequence"/>
</dbReference>
<feature type="domain" description="ABC transporter" evidence="7">
    <location>
        <begin position="8"/>
        <end position="234"/>
    </location>
</feature>
<evidence type="ECO:0000256" key="6">
    <source>
        <dbReference type="ARBA" id="ARBA00023251"/>
    </source>
</evidence>
<dbReference type="InterPro" id="IPR027417">
    <property type="entry name" value="P-loop_NTPase"/>
</dbReference>
<dbReference type="CDD" id="cd03230">
    <property type="entry name" value="ABC_DR_subfamily_A"/>
    <property type="match status" value="1"/>
</dbReference>
<dbReference type="InterPro" id="IPR003439">
    <property type="entry name" value="ABC_transporter-like_ATP-bd"/>
</dbReference>
<dbReference type="PANTHER" id="PTHR42711">
    <property type="entry name" value="ABC TRANSPORTER ATP-BINDING PROTEIN"/>
    <property type="match status" value="1"/>
</dbReference>
<comment type="similarity">
    <text evidence="2">Belongs to the ABC transporter superfamily.</text>
</comment>
<keyword evidence="5 8" id="KW-0067">ATP-binding</keyword>
<evidence type="ECO:0000256" key="5">
    <source>
        <dbReference type="ARBA" id="ARBA00022840"/>
    </source>
</evidence>
<keyword evidence="6" id="KW-0046">Antibiotic resistance</keyword>
<evidence type="ECO:0000313" key="9">
    <source>
        <dbReference type="Proteomes" id="UP001072034"/>
    </source>
</evidence>
<dbReference type="SMART" id="SM00382">
    <property type="entry name" value="AAA"/>
    <property type="match status" value="1"/>
</dbReference>
<proteinExistence type="inferred from homology"/>
<evidence type="ECO:0000313" key="8">
    <source>
        <dbReference type="EMBL" id="MCZ0859191.1"/>
    </source>
</evidence>
<reference evidence="8" key="1">
    <citation type="submission" date="2022-10" db="EMBL/GenBank/DDBJ databases">
        <title>Genome sequence of Actinomyces israelii ATCC 10048.</title>
        <authorList>
            <person name="Watt R.M."/>
            <person name="Tong W.M."/>
        </authorList>
    </citation>
    <scope>NUCLEOTIDE SEQUENCE</scope>
    <source>
        <strain evidence="8">ATCC 10048</strain>
    </source>
</reference>
<comment type="caution">
    <text evidence="8">The sequence shown here is derived from an EMBL/GenBank/DDBJ whole genome shotgun (WGS) entry which is preliminary data.</text>
</comment>
<organism evidence="8 9">
    <name type="scientific">Actinomyces israelii</name>
    <dbReference type="NCBI Taxonomy" id="1659"/>
    <lineage>
        <taxon>Bacteria</taxon>
        <taxon>Bacillati</taxon>
        <taxon>Actinomycetota</taxon>
        <taxon>Actinomycetes</taxon>
        <taxon>Actinomycetales</taxon>
        <taxon>Actinomycetaceae</taxon>
        <taxon>Actinomyces</taxon>
    </lineage>
</organism>
<evidence type="ECO:0000259" key="7">
    <source>
        <dbReference type="PROSITE" id="PS50893"/>
    </source>
</evidence>
<evidence type="ECO:0000256" key="1">
    <source>
        <dbReference type="ARBA" id="ARBA00004202"/>
    </source>
</evidence>
<dbReference type="InterPro" id="IPR003593">
    <property type="entry name" value="AAA+_ATPase"/>
</dbReference>
<evidence type="ECO:0000256" key="2">
    <source>
        <dbReference type="ARBA" id="ARBA00005417"/>
    </source>
</evidence>
<dbReference type="Gene3D" id="3.40.50.300">
    <property type="entry name" value="P-loop containing nucleotide triphosphate hydrolases"/>
    <property type="match status" value="1"/>
</dbReference>
<keyword evidence="9" id="KW-1185">Reference proteome</keyword>
<dbReference type="RefSeq" id="WP_268918459.1">
    <property type="nucleotide sequence ID" value="NZ_JAPTMY010000041.1"/>
</dbReference>
<sequence length="306" mass="32970">MNDVKAPVVVRSVRQSYGGREVLHGIDLSVEHNSFHCIIGPNGAGKTTLIEIIYGARRPRTGTIRLLGRPPLPRDPALLARIGVQSQAAAFFSHATAWEHLSTIASLFGASQARAEQLMEIMGLGRVRSSRVERLSGGERQKLAIASAVIHHPEVLFLDEPTAALDATARHDLAELLTTMWEEGTTIICTTCCPSEAEHLCDTVSILEAGRLLTTASPTTLTAGTVPSAILLPPDAADYLDTITALPGIHHARTAPNGILIQVHNRDQALAALKQAGISTARAQIHVPTLEDAYIKIIRNERPDRQ</sequence>
<dbReference type="PROSITE" id="PS00211">
    <property type="entry name" value="ABC_TRANSPORTER_1"/>
    <property type="match status" value="1"/>
</dbReference>
<evidence type="ECO:0000256" key="3">
    <source>
        <dbReference type="ARBA" id="ARBA00022448"/>
    </source>
</evidence>
<dbReference type="PROSITE" id="PS50893">
    <property type="entry name" value="ABC_TRANSPORTER_2"/>
    <property type="match status" value="1"/>
</dbReference>
<evidence type="ECO:0000256" key="4">
    <source>
        <dbReference type="ARBA" id="ARBA00022741"/>
    </source>
</evidence>
<name>A0ABT4IBT8_9ACTO</name>
<gene>
    <name evidence="8" type="ORF">OHJ16_14195</name>
</gene>
<accession>A0ABT4IBT8</accession>
<keyword evidence="4" id="KW-0547">Nucleotide-binding</keyword>
<dbReference type="InterPro" id="IPR017871">
    <property type="entry name" value="ABC_transporter-like_CS"/>
</dbReference>
<dbReference type="PANTHER" id="PTHR42711:SF5">
    <property type="entry name" value="ABC TRANSPORTER ATP-BINDING PROTEIN NATA"/>
    <property type="match status" value="1"/>
</dbReference>
<dbReference type="Pfam" id="PF00005">
    <property type="entry name" value="ABC_tran"/>
    <property type="match status" value="1"/>
</dbReference>
<dbReference type="GO" id="GO:0005524">
    <property type="term" value="F:ATP binding"/>
    <property type="evidence" value="ECO:0007669"/>
    <property type="project" value="UniProtKB-KW"/>
</dbReference>
<dbReference type="EMBL" id="JAPTMY010000041">
    <property type="protein sequence ID" value="MCZ0859191.1"/>
    <property type="molecule type" value="Genomic_DNA"/>
</dbReference>
<dbReference type="InterPro" id="IPR050763">
    <property type="entry name" value="ABC_transporter_ATP-binding"/>
</dbReference>
<comment type="subcellular location">
    <subcellularLocation>
        <location evidence="1">Cell membrane</location>
        <topology evidence="1">Peripheral membrane protein</topology>
    </subcellularLocation>
</comment>
<keyword evidence="3" id="KW-0813">Transport</keyword>